<keyword evidence="5 7" id="KW-0175">Coiled coil</keyword>
<evidence type="ECO:0000256" key="5">
    <source>
        <dbReference type="ARBA" id="ARBA00023054"/>
    </source>
</evidence>
<dbReference type="Proteomes" id="UP000242520">
    <property type="component" value="Unassembled WGS sequence"/>
</dbReference>
<dbReference type="GO" id="GO:0007062">
    <property type="term" value="P:sister chromatid cohesion"/>
    <property type="evidence" value="ECO:0007669"/>
    <property type="project" value="InterPro"/>
</dbReference>
<dbReference type="CDD" id="cd03278">
    <property type="entry name" value="ABC_SMC_barmotin"/>
    <property type="match status" value="1"/>
</dbReference>
<keyword evidence="6 7" id="KW-0238">DNA-binding</keyword>
<dbReference type="GO" id="GO:0003677">
    <property type="term" value="F:DNA binding"/>
    <property type="evidence" value="ECO:0007669"/>
    <property type="project" value="UniProtKB-UniRule"/>
</dbReference>
<dbReference type="HAMAP" id="MF_01894">
    <property type="entry name" value="Smc_prok"/>
    <property type="match status" value="1"/>
</dbReference>
<dbReference type="GO" id="GO:0030261">
    <property type="term" value="P:chromosome condensation"/>
    <property type="evidence" value="ECO:0007669"/>
    <property type="project" value="InterPro"/>
</dbReference>
<protein>
    <recommendedName>
        <fullName evidence="7">Chromosome partition protein Smc</fullName>
    </recommendedName>
</protein>
<dbReference type="FunFam" id="3.40.50.300:FF:000984">
    <property type="entry name" value="Chromosome partition protein Smc"/>
    <property type="match status" value="1"/>
</dbReference>
<dbReference type="SUPFAM" id="SSF75553">
    <property type="entry name" value="Smc hinge domain"/>
    <property type="match status" value="1"/>
</dbReference>
<dbReference type="Gene3D" id="6.10.140.1720">
    <property type="match status" value="1"/>
</dbReference>
<dbReference type="AlphaFoldDB" id="A0A1M5Q0G6"/>
<evidence type="ECO:0000313" key="9">
    <source>
        <dbReference type="EMBL" id="SHH07644.1"/>
    </source>
</evidence>
<dbReference type="GO" id="GO:0005737">
    <property type="term" value="C:cytoplasm"/>
    <property type="evidence" value="ECO:0007669"/>
    <property type="project" value="UniProtKB-SubCell"/>
</dbReference>
<dbReference type="GO" id="GO:0016887">
    <property type="term" value="F:ATP hydrolysis activity"/>
    <property type="evidence" value="ECO:0007669"/>
    <property type="project" value="InterPro"/>
</dbReference>
<dbReference type="GO" id="GO:0007059">
    <property type="term" value="P:chromosome segregation"/>
    <property type="evidence" value="ECO:0007669"/>
    <property type="project" value="UniProtKB-UniRule"/>
</dbReference>
<reference evidence="10" key="1">
    <citation type="submission" date="2016-11" db="EMBL/GenBank/DDBJ databases">
        <authorList>
            <person name="Varghese N."/>
            <person name="Submissions S."/>
        </authorList>
    </citation>
    <scope>NUCLEOTIDE SEQUENCE [LARGE SCALE GENOMIC DNA]</scope>
    <source>
        <strain evidence="10">DSM 15285</strain>
    </source>
</reference>
<feature type="domain" description="SMC hinge" evidence="8">
    <location>
        <begin position="520"/>
        <end position="636"/>
    </location>
</feature>
<feature type="coiled-coil region" evidence="7">
    <location>
        <begin position="990"/>
        <end position="1024"/>
    </location>
</feature>
<organism evidence="9 10">
    <name type="scientific">Tepidibacter thalassicus DSM 15285</name>
    <dbReference type="NCBI Taxonomy" id="1123350"/>
    <lineage>
        <taxon>Bacteria</taxon>
        <taxon>Bacillati</taxon>
        <taxon>Bacillota</taxon>
        <taxon>Clostridia</taxon>
        <taxon>Peptostreptococcales</taxon>
        <taxon>Peptostreptococcaceae</taxon>
        <taxon>Tepidibacter</taxon>
    </lineage>
</organism>
<dbReference type="STRING" id="1123350.SAMN02744040_00726"/>
<dbReference type="InterPro" id="IPR027417">
    <property type="entry name" value="P-loop_NTPase"/>
</dbReference>
<evidence type="ECO:0000256" key="4">
    <source>
        <dbReference type="ARBA" id="ARBA00022840"/>
    </source>
</evidence>
<dbReference type="InterPro" id="IPR024704">
    <property type="entry name" value="SMC"/>
</dbReference>
<dbReference type="OrthoDB" id="9808768at2"/>
<dbReference type="SUPFAM" id="SSF52540">
    <property type="entry name" value="P-loop containing nucleoside triphosphate hydrolases"/>
    <property type="match status" value="1"/>
</dbReference>
<dbReference type="InterPro" id="IPR003395">
    <property type="entry name" value="RecF/RecN/SMC_N"/>
</dbReference>
<comment type="similarity">
    <text evidence="7">Belongs to the SMC family.</text>
</comment>
<evidence type="ECO:0000256" key="6">
    <source>
        <dbReference type="ARBA" id="ARBA00023125"/>
    </source>
</evidence>
<evidence type="ECO:0000259" key="8">
    <source>
        <dbReference type="SMART" id="SM00968"/>
    </source>
</evidence>
<sequence length="1186" mass="138944">MYLKKLELKGFKSFPVKTDIVFENGITSIVGPNGSGKSNVLDAIRWVLGEQSIKSLRGDKLEDVIFVGSDTKKPMNYCEVILTIDNKDGILDIDYSEVAIKRRAYRSGESEFYINNKLCRLKDIKELFLDTGIGREGYSIIEQGKIDEILSNNSNNRRRVFDEACGISKYRYKKQEGEKNLKNTKENLDRINDIFYEIENQLKPLEIQKDKSLKYMRLKDELKVLEVNNYIREIEFLDLQLKELNNHSKILLDQLNESSEIKNKQEQEILNLEKDISFLEEKITDFNENIHKLKAEIDHKTADLNLLNEKIKNIENNKERKEKELIELELKREKNEQQLWVLLDENKKLNLNLKKLEEQSNFVQEKTSKYREDLKIKEEKVESLKNNIINLLDEKNEKNIRLSSFNTNLENIQNRQAELKKELKDINLRVADIQKELNKNLKLKNEYNEKLNKLVKNKNIEINNLNKLKRDIKEIEININNKNLKINEYSSKLNIYYEMEKQYEGFNKGVKQVLKNKNLKGIFGAVAEIIKVPKKYETAIEVALGAVVQNIITQDEVSAKLAIEYLKKNNLGRVTFLPLNIIKGKKINVNEVSKFKGFLGIASDIVECESKFQNIIENVLGRTILVENIDVAIKLGKIINHKYKIVTLEGDVFNAGGALTGGSIRTVNNLLSRKRVIREFEQNISDFNIDLEKLIREKSILENKLETKEKDIFNLDIEIKNQEKINLTIDSNINKLKEDIYNLNNIKLKLEREKNGLKENLDYTNKCIGSLKEEINKLEEEILKLEKEIKYITQQKENNKQKYEKDLEILNNTNLDFAKLSQVYKNNEKEIHRINEEIDNIKKELNQKKEEIKKHQMEREELGERLILIKVEKEELKERINDVEKKFKEYKKEKLIILNELKNKKEILKNTEEKYLDLKESLYKLDSKIDKLEVSQENYFNNLWENYEMTFHDALKLKVDNIDVDKKKIENIKLQIKKLGNVNLDSIEEYKEVKKRYDFYKEQKQDLEKSIQSIEKLIRDLEINMRTEFSVNFEKINKHFIVVYKKLFGGGHGELRIVDKSNILESDIEIIAQPPGKKLKNINLLSGGEKALTAISILFAILLTKPTPFCILDEIEAPLDDANIYRYGEFLKELSKNTQFIIITHRRGTMEVSDYIYGVTMQEKGVSKVVSLELKQAKKMTEENVG</sequence>
<dbReference type="SMART" id="SM00968">
    <property type="entry name" value="SMC_hinge"/>
    <property type="match status" value="1"/>
</dbReference>
<dbReference type="PANTHER" id="PTHR43977">
    <property type="entry name" value="STRUCTURAL MAINTENANCE OF CHROMOSOMES PROTEIN 3"/>
    <property type="match status" value="1"/>
</dbReference>
<comment type="function">
    <text evidence="7">Required for chromosome condensation and partitioning.</text>
</comment>
<dbReference type="FunFam" id="3.40.50.300:FF:000901">
    <property type="entry name" value="Chromosome partition protein Smc"/>
    <property type="match status" value="1"/>
</dbReference>
<dbReference type="InterPro" id="IPR010935">
    <property type="entry name" value="SMC_hinge"/>
</dbReference>
<dbReference type="EMBL" id="FQXH01000007">
    <property type="protein sequence ID" value="SHH07644.1"/>
    <property type="molecule type" value="Genomic_DNA"/>
</dbReference>
<dbReference type="InterPro" id="IPR036277">
    <property type="entry name" value="SMC_hinge_sf"/>
</dbReference>
<feature type="binding site" evidence="7">
    <location>
        <begin position="32"/>
        <end position="39"/>
    </location>
    <ligand>
        <name>ATP</name>
        <dbReference type="ChEBI" id="CHEBI:30616"/>
    </ligand>
</feature>
<proteinExistence type="inferred from homology"/>
<accession>A0A1M5Q0G6</accession>
<comment type="domain">
    <text evidence="7">Contains large globular domains required for ATP hydrolysis at each terminus and a third globular domain forming a flexible hinge near the middle of the molecule. These domains are separated by coiled-coil structures.</text>
</comment>
<dbReference type="Pfam" id="PF02463">
    <property type="entry name" value="SMC_N"/>
    <property type="match status" value="2"/>
</dbReference>
<dbReference type="GO" id="GO:0005694">
    <property type="term" value="C:chromosome"/>
    <property type="evidence" value="ECO:0007669"/>
    <property type="project" value="InterPro"/>
</dbReference>
<feature type="coiled-coil region" evidence="7">
    <location>
        <begin position="677"/>
        <end position="921"/>
    </location>
</feature>
<keyword evidence="2 7" id="KW-0963">Cytoplasm</keyword>
<feature type="coiled-coil region" evidence="7">
    <location>
        <begin position="167"/>
        <end position="194"/>
    </location>
</feature>
<dbReference type="RefSeq" id="WP_072723725.1">
    <property type="nucleotide sequence ID" value="NZ_FQXH01000007.1"/>
</dbReference>
<comment type="subunit">
    <text evidence="7">Homodimer.</text>
</comment>
<feature type="coiled-coil region" evidence="7">
    <location>
        <begin position="227"/>
        <end position="492"/>
    </location>
</feature>
<name>A0A1M5Q0G6_9FIRM</name>
<evidence type="ECO:0000313" key="10">
    <source>
        <dbReference type="Proteomes" id="UP000242520"/>
    </source>
</evidence>
<dbReference type="Gene3D" id="3.30.70.1620">
    <property type="match status" value="1"/>
</dbReference>
<dbReference type="Gene3D" id="1.20.1060.20">
    <property type="match status" value="1"/>
</dbReference>
<dbReference type="PIRSF" id="PIRSF005719">
    <property type="entry name" value="SMC"/>
    <property type="match status" value="1"/>
</dbReference>
<evidence type="ECO:0000256" key="2">
    <source>
        <dbReference type="ARBA" id="ARBA00022490"/>
    </source>
</evidence>
<gene>
    <name evidence="7" type="primary">smc</name>
    <name evidence="9" type="ORF">SAMN02744040_00726</name>
</gene>
<dbReference type="NCBIfam" id="TIGR02168">
    <property type="entry name" value="SMC_prok_B"/>
    <property type="match status" value="1"/>
</dbReference>
<dbReference type="Gene3D" id="3.40.50.300">
    <property type="entry name" value="P-loop containing nucleotide triphosphate hydrolases"/>
    <property type="match status" value="2"/>
</dbReference>
<dbReference type="GO" id="GO:0006260">
    <property type="term" value="P:DNA replication"/>
    <property type="evidence" value="ECO:0007669"/>
    <property type="project" value="UniProtKB-UniRule"/>
</dbReference>
<evidence type="ECO:0000256" key="3">
    <source>
        <dbReference type="ARBA" id="ARBA00022741"/>
    </source>
</evidence>
<keyword evidence="10" id="KW-1185">Reference proteome</keyword>
<dbReference type="Pfam" id="PF06470">
    <property type="entry name" value="SMC_hinge"/>
    <property type="match status" value="1"/>
</dbReference>
<comment type="subcellular location">
    <subcellularLocation>
        <location evidence="1 7">Cytoplasm</location>
    </subcellularLocation>
</comment>
<dbReference type="GO" id="GO:0005524">
    <property type="term" value="F:ATP binding"/>
    <property type="evidence" value="ECO:0007669"/>
    <property type="project" value="UniProtKB-UniRule"/>
</dbReference>
<evidence type="ECO:0000256" key="1">
    <source>
        <dbReference type="ARBA" id="ARBA00004496"/>
    </source>
</evidence>
<evidence type="ECO:0000256" key="7">
    <source>
        <dbReference type="HAMAP-Rule" id="MF_01894"/>
    </source>
</evidence>
<keyword evidence="3 7" id="KW-0547">Nucleotide-binding</keyword>
<keyword evidence="4 7" id="KW-0067">ATP-binding</keyword>
<dbReference type="InterPro" id="IPR011890">
    <property type="entry name" value="SMC_prok"/>
</dbReference>